<dbReference type="SMART" id="SM00587">
    <property type="entry name" value="CHK"/>
    <property type="match status" value="1"/>
</dbReference>
<evidence type="ECO:0000259" key="1">
    <source>
        <dbReference type="SMART" id="SM00587"/>
    </source>
</evidence>
<evidence type="ECO:0000313" key="3">
    <source>
        <dbReference type="Proteomes" id="UP000494165"/>
    </source>
</evidence>
<proteinExistence type="predicted"/>
<accession>A0A8S1CDH9</accession>
<gene>
    <name evidence="2" type="ORF">CLODIP_2_CD06813</name>
</gene>
<dbReference type="AlphaFoldDB" id="A0A8S1CDH9"/>
<keyword evidence="3" id="KW-1185">Reference proteome</keyword>
<dbReference type="Pfam" id="PF02958">
    <property type="entry name" value="EcKL"/>
    <property type="match status" value="1"/>
</dbReference>
<reference evidence="2 3" key="1">
    <citation type="submission" date="2020-04" db="EMBL/GenBank/DDBJ databases">
        <authorList>
            <person name="Alioto T."/>
            <person name="Alioto T."/>
            <person name="Gomez Garrido J."/>
        </authorList>
    </citation>
    <scope>NUCLEOTIDE SEQUENCE [LARGE SCALE GENOMIC DNA]</scope>
</reference>
<dbReference type="InterPro" id="IPR004119">
    <property type="entry name" value="EcKL"/>
</dbReference>
<evidence type="ECO:0000313" key="2">
    <source>
        <dbReference type="EMBL" id="CAB3368314.1"/>
    </source>
</evidence>
<dbReference type="Proteomes" id="UP000494165">
    <property type="component" value="Unassembled WGS sequence"/>
</dbReference>
<organism evidence="2 3">
    <name type="scientific">Cloeon dipterum</name>
    <dbReference type="NCBI Taxonomy" id="197152"/>
    <lineage>
        <taxon>Eukaryota</taxon>
        <taxon>Metazoa</taxon>
        <taxon>Ecdysozoa</taxon>
        <taxon>Arthropoda</taxon>
        <taxon>Hexapoda</taxon>
        <taxon>Insecta</taxon>
        <taxon>Pterygota</taxon>
        <taxon>Palaeoptera</taxon>
        <taxon>Ephemeroptera</taxon>
        <taxon>Pisciforma</taxon>
        <taxon>Baetidae</taxon>
        <taxon>Cloeon</taxon>
    </lineage>
</organism>
<dbReference type="EMBL" id="CADEPI010000037">
    <property type="protein sequence ID" value="CAB3368314.1"/>
    <property type="molecule type" value="Genomic_DNA"/>
</dbReference>
<dbReference type="SUPFAM" id="SSF56112">
    <property type="entry name" value="Protein kinase-like (PK-like)"/>
    <property type="match status" value="1"/>
</dbReference>
<dbReference type="OrthoDB" id="190089at2759"/>
<name>A0A8S1CDH9_9INSE</name>
<feature type="domain" description="CHK kinase-like" evidence="1">
    <location>
        <begin position="118"/>
        <end position="321"/>
    </location>
</feature>
<dbReference type="Gene3D" id="3.90.1200.10">
    <property type="match status" value="1"/>
</dbReference>
<protein>
    <recommendedName>
        <fullName evidence="1">CHK kinase-like domain-containing protein</fullName>
    </recommendedName>
</protein>
<dbReference type="PANTHER" id="PTHR11012">
    <property type="entry name" value="PROTEIN KINASE-LIKE DOMAIN-CONTAINING"/>
    <property type="match status" value="1"/>
</dbReference>
<dbReference type="PANTHER" id="PTHR11012:SF48">
    <property type="entry name" value="CHK KINASE-LIKE DOMAIN-CONTAINING PROTEIN-RELATED"/>
    <property type="match status" value="1"/>
</dbReference>
<sequence length="426" mass="48174">MTDCGITAAEVELVLRRALQRDLSLLDFTLNTFSDKVGFMGDHNMLTVHYCDANGPGEYSFFLKLLPKSDRYKSIVQNFGLFTKEKEMYEKLLPLMAKSLGRRMPAADCYLIRDDGCIVLEDLSRMGYKLWDKYAFLGRRQAEAALKAVAALHAGSLAVEVGTDALMPRHADHCYEALIADSSSDNIVVRQWHFSSLKTCCSLLQKMQCYKSRVAGATDWDSVFEKLHRAWDHSALVTQGFSAKYRNVLSHGDLWVNNVLFKDELDRVEAVLVDFQTYRYSPPILDLLMLLHCATSREFRAQHQKELIELYFRELENLLRAAGIENPIDLKQLQESAKEFDHVAAVLAARHIPTILKQGLTDATQLSKNYTAETATKESAFDQSDLLLGIFGGSELGKHFEERMKNTLDSLIEILGLSGFFEKTST</sequence>
<comment type="caution">
    <text evidence="2">The sequence shown here is derived from an EMBL/GenBank/DDBJ whole genome shotgun (WGS) entry which is preliminary data.</text>
</comment>
<dbReference type="InterPro" id="IPR015897">
    <property type="entry name" value="CHK_kinase-like"/>
</dbReference>
<dbReference type="InterPro" id="IPR011009">
    <property type="entry name" value="Kinase-like_dom_sf"/>
</dbReference>